<evidence type="ECO:0000313" key="2">
    <source>
        <dbReference type="EMBL" id="ERS95361.1"/>
    </source>
</evidence>
<dbReference type="HOGENOM" id="CLU_2544082_0_0_1"/>
<proteinExistence type="predicted"/>
<dbReference type="AlphaFoldDB" id="U7PKA0"/>
<feature type="compositionally biased region" description="Basic and acidic residues" evidence="1">
    <location>
        <begin position="57"/>
        <end position="66"/>
    </location>
</feature>
<gene>
    <name evidence="2" type="ORF">HMPREF1624_08239</name>
</gene>
<keyword evidence="3" id="KW-1185">Reference proteome</keyword>
<protein>
    <submittedName>
        <fullName evidence="2">Uncharacterized protein</fullName>
    </submittedName>
</protein>
<sequence>MQMPPLATKEGAGGDGVDDLDGAGGAETPGNGPEPMDEREDVGSGGTVPDPAAASAPDKEDMKGMEGVEGVEGLVPDVSQALGSFLM</sequence>
<feature type="region of interest" description="Disordered" evidence="1">
    <location>
        <begin position="1"/>
        <end position="87"/>
    </location>
</feature>
<dbReference type="Proteomes" id="UP000018087">
    <property type="component" value="Unassembled WGS sequence"/>
</dbReference>
<dbReference type="EMBL" id="KI440854">
    <property type="protein sequence ID" value="ERS95361.1"/>
    <property type="molecule type" value="Genomic_DNA"/>
</dbReference>
<name>U7PKA0_SPOS1</name>
<accession>U7PKA0</accession>
<evidence type="ECO:0000313" key="3">
    <source>
        <dbReference type="Proteomes" id="UP000018087"/>
    </source>
</evidence>
<evidence type="ECO:0000256" key="1">
    <source>
        <dbReference type="SAM" id="MobiDB-lite"/>
    </source>
</evidence>
<organism evidence="2 3">
    <name type="scientific">Sporothrix schenckii (strain ATCC 58251 / de Perez 2211183)</name>
    <name type="common">Rose-picker's disease fungus</name>
    <dbReference type="NCBI Taxonomy" id="1391915"/>
    <lineage>
        <taxon>Eukaryota</taxon>
        <taxon>Fungi</taxon>
        <taxon>Dikarya</taxon>
        <taxon>Ascomycota</taxon>
        <taxon>Pezizomycotina</taxon>
        <taxon>Sordariomycetes</taxon>
        <taxon>Sordariomycetidae</taxon>
        <taxon>Ophiostomatales</taxon>
        <taxon>Ophiostomataceae</taxon>
        <taxon>Sporothrix</taxon>
    </lineage>
</organism>
<reference evidence="3" key="1">
    <citation type="journal article" date="2014" name="Genome Announc.">
        <title>Genome sequence of the pathogenic fungus Sporothrix schenckii (ATCC 58251).</title>
        <authorList>
            <person name="Cuomo C.A."/>
            <person name="Rodriguez-Del Valle N."/>
            <person name="Perez-Sanchez L."/>
            <person name="Abouelleil A."/>
            <person name="Goldberg J."/>
            <person name="Young S."/>
            <person name="Zeng Q."/>
            <person name="Birren B.W."/>
        </authorList>
    </citation>
    <scope>NUCLEOTIDE SEQUENCE [LARGE SCALE GENOMIC DNA]</scope>
    <source>
        <strain evidence="3">ATCC 58251 / de Perez 2211183</strain>
    </source>
</reference>